<dbReference type="InterPro" id="IPR036691">
    <property type="entry name" value="Endo/exonu/phosph_ase_sf"/>
</dbReference>
<evidence type="ECO:0000259" key="1">
    <source>
        <dbReference type="Pfam" id="PF14529"/>
    </source>
</evidence>
<feature type="domain" description="Endonuclease/exonuclease/phosphatase" evidence="1">
    <location>
        <begin position="121"/>
        <end position="185"/>
    </location>
</feature>
<name>A0A5E4QK63_9NEOP</name>
<dbReference type="PANTHER" id="PTHR33395">
    <property type="entry name" value="TRANSCRIPTASE, PUTATIVE-RELATED-RELATED"/>
    <property type="match status" value="1"/>
</dbReference>
<dbReference type="EMBL" id="FZQP02003335">
    <property type="protein sequence ID" value="VVC98022.1"/>
    <property type="molecule type" value="Genomic_DNA"/>
</dbReference>
<dbReference type="PANTHER" id="PTHR33395:SF22">
    <property type="entry name" value="REVERSE TRANSCRIPTASE DOMAIN-CONTAINING PROTEIN"/>
    <property type="match status" value="1"/>
</dbReference>
<protein>
    <recommendedName>
        <fullName evidence="1">Endonuclease/exonuclease/phosphatase domain-containing protein</fullName>
    </recommendedName>
</protein>
<dbReference type="GO" id="GO:0031012">
    <property type="term" value="C:extracellular matrix"/>
    <property type="evidence" value="ECO:0007669"/>
    <property type="project" value="TreeGrafter"/>
</dbReference>
<evidence type="ECO:0000313" key="3">
    <source>
        <dbReference type="Proteomes" id="UP000324832"/>
    </source>
</evidence>
<accession>A0A5E4QK63</accession>
<dbReference type="SUPFAM" id="SSF56219">
    <property type="entry name" value="DNase I-like"/>
    <property type="match status" value="1"/>
</dbReference>
<dbReference type="Proteomes" id="UP000324832">
    <property type="component" value="Unassembled WGS sequence"/>
</dbReference>
<dbReference type="GO" id="GO:0007508">
    <property type="term" value="P:larval heart development"/>
    <property type="evidence" value="ECO:0007669"/>
    <property type="project" value="TreeGrafter"/>
</dbReference>
<evidence type="ECO:0000313" key="2">
    <source>
        <dbReference type="EMBL" id="VVC98022.1"/>
    </source>
</evidence>
<dbReference type="Pfam" id="PF14529">
    <property type="entry name" value="Exo_endo_phos_2"/>
    <property type="match status" value="1"/>
</dbReference>
<dbReference type="GO" id="GO:0003824">
    <property type="term" value="F:catalytic activity"/>
    <property type="evidence" value="ECO:0007669"/>
    <property type="project" value="InterPro"/>
</dbReference>
<sequence length="242" mass="26965">MSSTLNRQNIGLSLIYHNVRGLRTKTNIFFNNLSISQIDIALITESWLCPSILDSELCDSARFDVFRRDRTTSGDAFGGGVLIACARRFGARRRFDLEHDDLECMCISIPARTLGSLCDLSIICAYIPPNQILPSRIQKLCEILSQLFNPHPDDHFILAGDFNLPCIDWKQGHPILLKKGSIIQNTATELLNLTAFLGQLLATLPGPFLVLGDFNCELMTDILDSLNIPSLIAELIAFELML</sequence>
<dbReference type="InterPro" id="IPR005135">
    <property type="entry name" value="Endo/exonuclease/phosphatase"/>
</dbReference>
<keyword evidence="3" id="KW-1185">Reference proteome</keyword>
<dbReference type="Gene3D" id="3.60.10.10">
    <property type="entry name" value="Endonuclease/exonuclease/phosphatase"/>
    <property type="match status" value="1"/>
</dbReference>
<proteinExistence type="predicted"/>
<gene>
    <name evidence="2" type="ORF">LSINAPIS_LOCUS9178</name>
</gene>
<organism evidence="2 3">
    <name type="scientific">Leptidea sinapis</name>
    <dbReference type="NCBI Taxonomy" id="189913"/>
    <lineage>
        <taxon>Eukaryota</taxon>
        <taxon>Metazoa</taxon>
        <taxon>Ecdysozoa</taxon>
        <taxon>Arthropoda</taxon>
        <taxon>Hexapoda</taxon>
        <taxon>Insecta</taxon>
        <taxon>Pterygota</taxon>
        <taxon>Neoptera</taxon>
        <taxon>Endopterygota</taxon>
        <taxon>Lepidoptera</taxon>
        <taxon>Glossata</taxon>
        <taxon>Ditrysia</taxon>
        <taxon>Papilionoidea</taxon>
        <taxon>Pieridae</taxon>
        <taxon>Dismorphiinae</taxon>
        <taxon>Leptidea</taxon>
    </lineage>
</organism>
<dbReference type="GO" id="GO:0061343">
    <property type="term" value="P:cell adhesion involved in heart morphogenesis"/>
    <property type="evidence" value="ECO:0007669"/>
    <property type="project" value="TreeGrafter"/>
</dbReference>
<dbReference type="AlphaFoldDB" id="A0A5E4QK63"/>
<reference evidence="2 3" key="1">
    <citation type="submission" date="2017-07" db="EMBL/GenBank/DDBJ databases">
        <authorList>
            <person name="Talla V."/>
            <person name="Backstrom N."/>
        </authorList>
    </citation>
    <scope>NUCLEOTIDE SEQUENCE [LARGE SCALE GENOMIC DNA]</scope>
</reference>